<proteinExistence type="predicted"/>
<dbReference type="EMBL" id="CH473979">
    <property type="protein sequence ID" value="EDM08190.1"/>
    <property type="molecule type" value="Genomic_DNA"/>
</dbReference>
<name>A6J8P4_RAT</name>
<evidence type="ECO:0000313" key="1">
    <source>
        <dbReference type="EMBL" id="EDM08190.1"/>
    </source>
</evidence>
<dbReference type="AlphaFoldDB" id="A6J8P4"/>
<evidence type="ECO:0000313" key="2">
    <source>
        <dbReference type="Proteomes" id="UP000234681"/>
    </source>
</evidence>
<organism evidence="1 2">
    <name type="scientific">Rattus norvegicus</name>
    <name type="common">Rat</name>
    <dbReference type="NCBI Taxonomy" id="10116"/>
    <lineage>
        <taxon>Eukaryota</taxon>
        <taxon>Metazoa</taxon>
        <taxon>Chordata</taxon>
        <taxon>Craniata</taxon>
        <taxon>Vertebrata</taxon>
        <taxon>Euteleostomi</taxon>
        <taxon>Mammalia</taxon>
        <taxon>Eutheria</taxon>
        <taxon>Euarchontoglires</taxon>
        <taxon>Glires</taxon>
        <taxon>Rodentia</taxon>
        <taxon>Myomorpha</taxon>
        <taxon>Muroidea</taxon>
        <taxon>Muridae</taxon>
        <taxon>Murinae</taxon>
        <taxon>Rattus</taxon>
    </lineage>
</organism>
<dbReference type="Proteomes" id="UP000234681">
    <property type="component" value="Chromosome 1"/>
</dbReference>
<reference evidence="1 2" key="1">
    <citation type="submission" date="2005-09" db="EMBL/GenBank/DDBJ databases">
        <authorList>
            <person name="Mural R.J."/>
            <person name="Li P.W."/>
            <person name="Adams M.D."/>
            <person name="Amanatides P.G."/>
            <person name="Baden-Tillson H."/>
            <person name="Barnstead M."/>
            <person name="Chin S.H."/>
            <person name="Dew I."/>
            <person name="Evans C.A."/>
            <person name="Ferriera S."/>
            <person name="Flanigan M."/>
            <person name="Fosler C."/>
            <person name="Glodek A."/>
            <person name="Gu Z."/>
            <person name="Holt R.A."/>
            <person name="Jennings D."/>
            <person name="Kraft C.L."/>
            <person name="Lu F."/>
            <person name="Nguyen T."/>
            <person name="Nusskern D.R."/>
            <person name="Pfannkoch C.M."/>
            <person name="Sitter C."/>
            <person name="Sutton G.G."/>
            <person name="Venter J.C."/>
            <person name="Wang Z."/>
            <person name="Woodage T."/>
            <person name="Zheng X.H."/>
            <person name="Zhong F."/>
        </authorList>
    </citation>
    <scope>NUCLEOTIDE SEQUENCE [LARGE SCALE GENOMIC DNA]</scope>
    <source>
        <strain>BN</strain>
        <strain evidence="2">Sprague-Dawley</strain>
    </source>
</reference>
<gene>
    <name evidence="1" type="ORF">rCG_54352</name>
</gene>
<protein>
    <submittedName>
        <fullName evidence="1">RCG54352, isoform CRA_b</fullName>
    </submittedName>
</protein>
<sequence>MPSSSCAKICGRPCSKSIWTDSAPTTSSWPSPAASCAAPSILWASRAWSLPPWRPCPPVSSRW</sequence>
<accession>A6J8P4</accession>